<feature type="domain" description="Metallo-beta-lactamase" evidence="1">
    <location>
        <begin position="48"/>
        <end position="249"/>
    </location>
</feature>
<evidence type="ECO:0000313" key="3">
    <source>
        <dbReference type="Proteomes" id="UP000317593"/>
    </source>
</evidence>
<dbReference type="InterPro" id="IPR036866">
    <property type="entry name" value="RibonucZ/Hydroxyglut_hydro"/>
</dbReference>
<reference evidence="2 3" key="1">
    <citation type="submission" date="2017-05" db="EMBL/GenBank/DDBJ databases">
        <authorList>
            <person name="Varghese N."/>
            <person name="Submissions S."/>
        </authorList>
    </citation>
    <scope>NUCLEOTIDE SEQUENCE [LARGE SCALE GENOMIC DNA]</scope>
    <source>
        <strain evidence="2 3">DSM 21194</strain>
    </source>
</reference>
<proteinExistence type="predicted"/>
<dbReference type="Proteomes" id="UP000317593">
    <property type="component" value="Unassembled WGS sequence"/>
</dbReference>
<accession>A0A521AG07</accession>
<organism evidence="2 3">
    <name type="scientific">Fodinibius sediminis</name>
    <dbReference type="NCBI Taxonomy" id="1214077"/>
    <lineage>
        <taxon>Bacteria</taxon>
        <taxon>Pseudomonadati</taxon>
        <taxon>Balneolota</taxon>
        <taxon>Balneolia</taxon>
        <taxon>Balneolales</taxon>
        <taxon>Balneolaceae</taxon>
        <taxon>Fodinibius</taxon>
    </lineage>
</organism>
<evidence type="ECO:0000313" key="2">
    <source>
        <dbReference type="EMBL" id="SMO33763.1"/>
    </source>
</evidence>
<dbReference type="PANTHER" id="PTHR42663:SF4">
    <property type="entry name" value="SLL1036 PROTEIN"/>
    <property type="match status" value="1"/>
</dbReference>
<name>A0A521AG07_9BACT</name>
<dbReference type="Pfam" id="PF12706">
    <property type="entry name" value="Lactamase_B_2"/>
    <property type="match status" value="1"/>
</dbReference>
<protein>
    <submittedName>
        <fullName evidence="2">Phosphoribosyl 1,2-cyclic phosphodiesterase</fullName>
    </submittedName>
</protein>
<dbReference type="InterPro" id="IPR001279">
    <property type="entry name" value="Metallo-B-lactamas"/>
</dbReference>
<dbReference type="PANTHER" id="PTHR42663">
    <property type="entry name" value="HYDROLASE C777.06C-RELATED-RELATED"/>
    <property type="match status" value="1"/>
</dbReference>
<sequence length="287" mass="33428">MSDRLSGTCVFWGVRGSTPCADRENMDYGGNTTCLQVELPGTEEVLIFDSGTGIRKLGQYLHERHERLKGRIFITHPHWDHIQGFPFFKPLHQADNQFHIHMPVQQEGSCREIMSGHFGKTFFPVPLDTLDACLNFVDQQPERAAFGAYEVEYLKAIHGTNTAMYKLHIGGRQMVFAPDNELVPEKYRDSNRRMESIAKFIRGVDLLIHDAQYDLEAYEHRRGWGHSPWQEVVRLAREQQVRKLYLTHHDPEAHDRKLQQLDEYLRENYGSYFEVIKLAREGQTEKI</sequence>
<dbReference type="RefSeq" id="WP_142712574.1">
    <property type="nucleotide sequence ID" value="NZ_FXTH01000001.1"/>
</dbReference>
<gene>
    <name evidence="2" type="ORF">SAMN06265218_10192</name>
</gene>
<dbReference type="Gene3D" id="3.60.15.10">
    <property type="entry name" value="Ribonuclease Z/Hydroxyacylglutathione hydrolase-like"/>
    <property type="match status" value="1"/>
</dbReference>
<evidence type="ECO:0000259" key="1">
    <source>
        <dbReference type="Pfam" id="PF12706"/>
    </source>
</evidence>
<dbReference type="SUPFAM" id="SSF56281">
    <property type="entry name" value="Metallo-hydrolase/oxidoreductase"/>
    <property type="match status" value="1"/>
</dbReference>
<dbReference type="AlphaFoldDB" id="A0A521AG07"/>
<keyword evidence="3" id="KW-1185">Reference proteome</keyword>
<dbReference type="EMBL" id="FXTH01000001">
    <property type="protein sequence ID" value="SMO33763.1"/>
    <property type="molecule type" value="Genomic_DNA"/>
</dbReference>
<dbReference type="CDD" id="cd07715">
    <property type="entry name" value="TaR3-like_MBL-fold"/>
    <property type="match status" value="1"/>
</dbReference>
<dbReference type="OrthoDB" id="9781189at2"/>